<feature type="compositionally biased region" description="Basic and acidic residues" evidence="2">
    <location>
        <begin position="142"/>
        <end position="151"/>
    </location>
</feature>
<dbReference type="GO" id="GO:0051082">
    <property type="term" value="F:unfolded protein binding"/>
    <property type="evidence" value="ECO:0007669"/>
    <property type="project" value="TreeGrafter"/>
</dbReference>
<dbReference type="Pfam" id="PF21730">
    <property type="entry name" value="Vma22_CCDC115"/>
    <property type="match status" value="2"/>
</dbReference>
<name>A0A6V8HQ01_TALPI</name>
<evidence type="ECO:0000313" key="3">
    <source>
        <dbReference type="EMBL" id="GAM43796.1"/>
    </source>
</evidence>
<gene>
    <name evidence="3" type="ORF">TCE0_060f18900</name>
</gene>
<accession>A0A6V8HQ01</accession>
<evidence type="ECO:0000256" key="2">
    <source>
        <dbReference type="SAM" id="MobiDB-lite"/>
    </source>
</evidence>
<dbReference type="PANTHER" id="PTHR31996">
    <property type="entry name" value="COILED-COIL DOMAIN-CONTAINING PROTEIN 115"/>
    <property type="match status" value="1"/>
</dbReference>
<organism evidence="3 4">
    <name type="scientific">Talaromyces pinophilus</name>
    <name type="common">Penicillium pinophilum</name>
    <dbReference type="NCBI Taxonomy" id="128442"/>
    <lineage>
        <taxon>Eukaryota</taxon>
        <taxon>Fungi</taxon>
        <taxon>Dikarya</taxon>
        <taxon>Ascomycota</taxon>
        <taxon>Pezizomycotina</taxon>
        <taxon>Eurotiomycetes</taxon>
        <taxon>Eurotiomycetidae</taxon>
        <taxon>Eurotiales</taxon>
        <taxon>Trichocomaceae</taxon>
        <taxon>Talaromyces</taxon>
        <taxon>Talaromyces sect. Talaromyces</taxon>
    </lineage>
</organism>
<dbReference type="AlphaFoldDB" id="A0A6V8HQ01"/>
<dbReference type="GO" id="GO:1990871">
    <property type="term" value="C:Vma12-Vma22 assembly complex"/>
    <property type="evidence" value="ECO:0007669"/>
    <property type="project" value="TreeGrafter"/>
</dbReference>
<evidence type="ECO:0000313" key="4">
    <source>
        <dbReference type="Proteomes" id="UP000053095"/>
    </source>
</evidence>
<keyword evidence="4" id="KW-1185">Reference proteome</keyword>
<reference evidence="4" key="1">
    <citation type="journal article" date="2015" name="Genome Announc.">
        <title>Draft genome sequence of Talaromyces cellulolyticus strain Y-94, a source of lignocellulosic biomass-degrading enzymes.</title>
        <authorList>
            <person name="Fujii T."/>
            <person name="Koike H."/>
            <person name="Sawayama S."/>
            <person name="Yano S."/>
            <person name="Inoue H."/>
        </authorList>
    </citation>
    <scope>NUCLEOTIDE SEQUENCE [LARGE SCALE GENOMIC DNA]</scope>
    <source>
        <strain evidence="4">Y-94</strain>
    </source>
</reference>
<dbReference type="EMBL" id="DF933856">
    <property type="protein sequence ID" value="GAM43796.1"/>
    <property type="molecule type" value="Genomic_DNA"/>
</dbReference>
<sequence length="274" mass="31036">MSQIPTPPQSRGSSVEPNDEKIDKTTTTLDEKVQLLDNLLERYLHLLDTHQKLQDSLGKQLSSGFFQLTHANYVSPGRRFGEDFYDERMKATRRLNITSLPDDEQSDSERIEAQLERVKFEVEYKSVLEPNDDEEKEEDVNDTGKDAEKSATESVPNFDNEEETKQQKDMSVSGIATPPTQTTDTTTTNDNIDDDTNSSNEKSTKTKKKIFRSDDPISWYGILVPSSLKNAQKSFIEAVDGGIPQIVSVISEMRCVEDMVYELRREIDGSVEPN</sequence>
<proteinExistence type="predicted"/>
<protein>
    <recommendedName>
        <fullName evidence="1">Vacuolar ATPase assembly protein VMA22</fullName>
    </recommendedName>
</protein>
<dbReference type="PANTHER" id="PTHR31996:SF2">
    <property type="entry name" value="COILED-COIL DOMAIN-CONTAINING PROTEIN 115"/>
    <property type="match status" value="1"/>
</dbReference>
<comment type="caution">
    <text evidence="3">The sequence shown here is derived from an EMBL/GenBank/DDBJ whole genome shotgun (WGS) entry which is preliminary data.</text>
</comment>
<evidence type="ECO:0000256" key="1">
    <source>
        <dbReference type="ARBA" id="ARBA00093634"/>
    </source>
</evidence>
<feature type="compositionally biased region" description="Acidic residues" evidence="2">
    <location>
        <begin position="130"/>
        <end position="141"/>
    </location>
</feature>
<feature type="region of interest" description="Disordered" evidence="2">
    <location>
        <begin position="1"/>
        <end position="26"/>
    </location>
</feature>
<dbReference type="GO" id="GO:0070072">
    <property type="term" value="P:vacuolar proton-transporting V-type ATPase complex assembly"/>
    <property type="evidence" value="ECO:0007669"/>
    <property type="project" value="InterPro"/>
</dbReference>
<feature type="region of interest" description="Disordered" evidence="2">
    <location>
        <begin position="124"/>
        <end position="207"/>
    </location>
</feature>
<dbReference type="InterPro" id="IPR040357">
    <property type="entry name" value="Vma22/CCDC115"/>
</dbReference>
<dbReference type="Proteomes" id="UP000053095">
    <property type="component" value="Unassembled WGS sequence"/>
</dbReference>
<feature type="compositionally biased region" description="Low complexity" evidence="2">
    <location>
        <begin position="177"/>
        <end position="190"/>
    </location>
</feature>